<accession>A0A0A7G0B7</accession>
<dbReference type="KEGG" id="cbv:U729_3232"/>
<sequence length="90" mass="9382">MAQLGKILGQVVLMFGTTFVTKKVIETAGKKSIASILGLAGYSCTAMYFIDALLVLKGNIGGAFESLDLGKATEGVVDSLIESVKNAILK</sequence>
<dbReference type="Proteomes" id="UP000030635">
    <property type="component" value="Plasmid pCBJ"/>
</dbReference>
<dbReference type="AlphaFoldDB" id="A0A0A7G0B7"/>
<dbReference type="RefSeq" id="WP_040113777.1">
    <property type="nucleotide sequence ID" value="NZ_CP006906.1"/>
</dbReference>
<reference evidence="1 2" key="1">
    <citation type="journal article" date="2015" name="Infect. Genet. Evol.">
        <title>Genomic sequences of six botulinum neurotoxin-producing strains representing three clostridial species illustrate the mobility and diversity of botulinum neurotoxin genes.</title>
        <authorList>
            <person name="Smith T.J."/>
            <person name="Hill K.K."/>
            <person name="Xie G."/>
            <person name="Foley B.T."/>
            <person name="Williamson C.H."/>
            <person name="Foster J.T."/>
            <person name="Johnson S.L."/>
            <person name="Chertkov O."/>
            <person name="Teshima H."/>
            <person name="Gibbons H.S."/>
            <person name="Johnsky L.A."/>
            <person name="Karavis M.A."/>
            <person name="Smith L.A."/>
        </authorList>
    </citation>
    <scope>NUCLEOTIDE SEQUENCE [LARGE SCALE GENOMIC DNA]</scope>
    <source>
        <strain evidence="1">Sullivan</strain>
        <plasmid evidence="2">Plasmid pCBJ</plasmid>
    </source>
</reference>
<proteinExistence type="predicted"/>
<evidence type="ECO:0000313" key="1">
    <source>
        <dbReference type="EMBL" id="AIY85282.1"/>
    </source>
</evidence>
<keyword evidence="2" id="KW-1185">Reference proteome</keyword>
<gene>
    <name evidence="1" type="ORF">U729_3232</name>
</gene>
<keyword evidence="1" id="KW-0614">Plasmid</keyword>
<dbReference type="EMBL" id="CP006906">
    <property type="protein sequence ID" value="AIY85282.1"/>
    <property type="molecule type" value="Genomic_DNA"/>
</dbReference>
<evidence type="ECO:0000313" key="2">
    <source>
        <dbReference type="Proteomes" id="UP000030635"/>
    </source>
</evidence>
<protein>
    <submittedName>
        <fullName evidence="1">Uncharacterized protein</fullName>
    </submittedName>
</protein>
<dbReference type="HOGENOM" id="CLU_2435585_0_0_9"/>
<name>A0A0A7G0B7_9CLOT</name>
<organism evidence="1 2">
    <name type="scientific">Clostridium baratii str. Sullivan</name>
    <dbReference type="NCBI Taxonomy" id="1415775"/>
    <lineage>
        <taxon>Bacteria</taxon>
        <taxon>Bacillati</taxon>
        <taxon>Bacillota</taxon>
        <taxon>Clostridia</taxon>
        <taxon>Eubacteriales</taxon>
        <taxon>Clostridiaceae</taxon>
        <taxon>Clostridium</taxon>
    </lineage>
</organism>
<geneLocation type="plasmid" evidence="1 2">
    <name>pCBJ</name>
</geneLocation>